<dbReference type="EMBL" id="WBSL01000002">
    <property type="protein sequence ID" value="MPY66376.1"/>
    <property type="molecule type" value="Genomic_DNA"/>
</dbReference>
<organism evidence="1 2">
    <name type="scientific">Deinococcus terrestris</name>
    <dbReference type="NCBI Taxonomy" id="2651870"/>
    <lineage>
        <taxon>Bacteria</taxon>
        <taxon>Thermotogati</taxon>
        <taxon>Deinococcota</taxon>
        <taxon>Deinococci</taxon>
        <taxon>Deinococcales</taxon>
        <taxon>Deinococcaceae</taxon>
        <taxon>Deinococcus</taxon>
    </lineage>
</organism>
<gene>
    <name evidence="1" type="ORF">F8S09_06635</name>
</gene>
<dbReference type="AlphaFoldDB" id="A0A7X1NV59"/>
<dbReference type="Proteomes" id="UP000484842">
    <property type="component" value="Unassembled WGS sequence"/>
</dbReference>
<accession>A0A7X1NV59</accession>
<sequence length="169" mass="18637">MSETHPSVRRLLLPITTTQWSAIEAANDVWMATESGVSAALLDYPPSRRRAYRHLLSAAEWQRTCPQDPRLAAVTGNDFTILMALGDEVVYWTEQGDGLWLPGIPGVLPVEEDTHGQAAVDPGFTDPYFASSGLLWLGFDTAATRRRGGNCIELRLWEDAVTAFAPLEH</sequence>
<dbReference type="RefSeq" id="WP_152870406.1">
    <property type="nucleotide sequence ID" value="NZ_WBSL01000002.1"/>
</dbReference>
<keyword evidence="2" id="KW-1185">Reference proteome</keyword>
<evidence type="ECO:0000313" key="2">
    <source>
        <dbReference type="Proteomes" id="UP000484842"/>
    </source>
</evidence>
<name>A0A7X1NV59_9DEIO</name>
<reference evidence="1 2" key="1">
    <citation type="submission" date="2019-10" db="EMBL/GenBank/DDBJ databases">
        <title>Deinococcus sp. isolated from soil.</title>
        <authorList>
            <person name="Li Y."/>
            <person name="Wang J."/>
        </authorList>
    </citation>
    <scope>NUCLEOTIDE SEQUENCE [LARGE SCALE GENOMIC DNA]</scope>
    <source>
        <strain evidence="1 2">SDU3-2</strain>
    </source>
</reference>
<evidence type="ECO:0000313" key="1">
    <source>
        <dbReference type="EMBL" id="MPY66376.1"/>
    </source>
</evidence>
<protein>
    <submittedName>
        <fullName evidence="1">Uncharacterized protein</fullName>
    </submittedName>
</protein>
<proteinExistence type="predicted"/>
<comment type="caution">
    <text evidence="1">The sequence shown here is derived from an EMBL/GenBank/DDBJ whole genome shotgun (WGS) entry which is preliminary data.</text>
</comment>